<feature type="compositionally biased region" description="Basic and acidic residues" evidence="1">
    <location>
        <begin position="16"/>
        <end position="25"/>
    </location>
</feature>
<evidence type="ECO:0000313" key="2">
    <source>
        <dbReference type="EMBL" id="KJA19385.1"/>
    </source>
</evidence>
<feature type="compositionally biased region" description="Acidic residues" evidence="1">
    <location>
        <begin position="1"/>
        <end position="10"/>
    </location>
</feature>
<evidence type="ECO:0000256" key="1">
    <source>
        <dbReference type="SAM" id="MobiDB-lite"/>
    </source>
</evidence>
<feature type="non-terminal residue" evidence="2">
    <location>
        <position position="71"/>
    </location>
</feature>
<dbReference type="OrthoDB" id="3264316at2759"/>
<dbReference type="EMBL" id="KN817578">
    <property type="protein sequence ID" value="KJA19385.1"/>
    <property type="molecule type" value="Genomic_DNA"/>
</dbReference>
<gene>
    <name evidence="2" type="ORF">HYPSUDRAFT_1095944</name>
</gene>
<sequence length="71" mass="8084">IHIDSGDESEGTSALKKVEERESAKSARRGPKNKNMQYFFDPVPVKDGSEKKWEFKCRTCSAIRRVPRTIG</sequence>
<organism evidence="2 3">
    <name type="scientific">Hypholoma sublateritium (strain FD-334 SS-4)</name>
    <dbReference type="NCBI Taxonomy" id="945553"/>
    <lineage>
        <taxon>Eukaryota</taxon>
        <taxon>Fungi</taxon>
        <taxon>Dikarya</taxon>
        <taxon>Basidiomycota</taxon>
        <taxon>Agaricomycotina</taxon>
        <taxon>Agaricomycetes</taxon>
        <taxon>Agaricomycetidae</taxon>
        <taxon>Agaricales</taxon>
        <taxon>Agaricineae</taxon>
        <taxon>Strophariaceae</taxon>
        <taxon>Hypholoma</taxon>
    </lineage>
</organism>
<feature type="non-terminal residue" evidence="2">
    <location>
        <position position="1"/>
    </location>
</feature>
<protein>
    <submittedName>
        <fullName evidence="2">Uncharacterized protein</fullName>
    </submittedName>
</protein>
<accession>A0A0D2PH04</accession>
<dbReference type="Proteomes" id="UP000054270">
    <property type="component" value="Unassembled WGS sequence"/>
</dbReference>
<feature type="region of interest" description="Disordered" evidence="1">
    <location>
        <begin position="1"/>
        <end position="36"/>
    </location>
</feature>
<name>A0A0D2PH04_HYPSF</name>
<reference evidence="3" key="1">
    <citation type="submission" date="2014-04" db="EMBL/GenBank/DDBJ databases">
        <title>Evolutionary Origins and Diversification of the Mycorrhizal Mutualists.</title>
        <authorList>
            <consortium name="DOE Joint Genome Institute"/>
            <consortium name="Mycorrhizal Genomics Consortium"/>
            <person name="Kohler A."/>
            <person name="Kuo A."/>
            <person name="Nagy L.G."/>
            <person name="Floudas D."/>
            <person name="Copeland A."/>
            <person name="Barry K.W."/>
            <person name="Cichocki N."/>
            <person name="Veneault-Fourrey C."/>
            <person name="LaButti K."/>
            <person name="Lindquist E.A."/>
            <person name="Lipzen A."/>
            <person name="Lundell T."/>
            <person name="Morin E."/>
            <person name="Murat C."/>
            <person name="Riley R."/>
            <person name="Ohm R."/>
            <person name="Sun H."/>
            <person name="Tunlid A."/>
            <person name="Henrissat B."/>
            <person name="Grigoriev I.V."/>
            <person name="Hibbett D.S."/>
            <person name="Martin F."/>
        </authorList>
    </citation>
    <scope>NUCLEOTIDE SEQUENCE [LARGE SCALE GENOMIC DNA]</scope>
    <source>
        <strain evidence="3">FD-334 SS-4</strain>
    </source>
</reference>
<keyword evidence="3" id="KW-1185">Reference proteome</keyword>
<evidence type="ECO:0000313" key="3">
    <source>
        <dbReference type="Proteomes" id="UP000054270"/>
    </source>
</evidence>
<proteinExistence type="predicted"/>
<dbReference type="AlphaFoldDB" id="A0A0D2PH04"/>